<keyword evidence="2" id="KW-1185">Reference proteome</keyword>
<evidence type="ECO:0000313" key="3">
    <source>
        <dbReference type="WBParaSite" id="Gr19_v10_g8038.t1"/>
    </source>
</evidence>
<feature type="compositionally biased region" description="Basic and acidic residues" evidence="1">
    <location>
        <begin position="498"/>
        <end position="509"/>
    </location>
</feature>
<reference evidence="3" key="1">
    <citation type="submission" date="2022-11" db="UniProtKB">
        <authorList>
            <consortium name="WormBaseParasite"/>
        </authorList>
    </citation>
    <scope>IDENTIFICATION</scope>
</reference>
<feature type="compositionally biased region" description="Basic and acidic residues" evidence="1">
    <location>
        <begin position="1109"/>
        <end position="1120"/>
    </location>
</feature>
<feature type="compositionally biased region" description="Polar residues" evidence="1">
    <location>
        <begin position="2584"/>
        <end position="2596"/>
    </location>
</feature>
<accession>A0A914I7L3</accession>
<feature type="compositionally biased region" description="Polar residues" evidence="1">
    <location>
        <begin position="2088"/>
        <end position="2100"/>
    </location>
</feature>
<dbReference type="Proteomes" id="UP000887572">
    <property type="component" value="Unplaced"/>
</dbReference>
<feature type="compositionally biased region" description="Polar residues" evidence="1">
    <location>
        <begin position="1088"/>
        <end position="1100"/>
    </location>
</feature>
<feature type="region of interest" description="Disordered" evidence="1">
    <location>
        <begin position="477"/>
        <end position="509"/>
    </location>
</feature>
<feature type="region of interest" description="Disordered" evidence="1">
    <location>
        <begin position="1584"/>
        <end position="1616"/>
    </location>
</feature>
<feature type="region of interest" description="Disordered" evidence="1">
    <location>
        <begin position="2088"/>
        <end position="2120"/>
    </location>
</feature>
<feature type="region of interest" description="Disordered" evidence="1">
    <location>
        <begin position="1088"/>
        <end position="1120"/>
    </location>
</feature>
<evidence type="ECO:0000256" key="1">
    <source>
        <dbReference type="SAM" id="MobiDB-lite"/>
    </source>
</evidence>
<organism evidence="2 3">
    <name type="scientific">Globodera rostochiensis</name>
    <name type="common">Golden nematode worm</name>
    <name type="synonym">Heterodera rostochiensis</name>
    <dbReference type="NCBI Taxonomy" id="31243"/>
    <lineage>
        <taxon>Eukaryota</taxon>
        <taxon>Metazoa</taxon>
        <taxon>Ecdysozoa</taxon>
        <taxon>Nematoda</taxon>
        <taxon>Chromadorea</taxon>
        <taxon>Rhabditida</taxon>
        <taxon>Tylenchina</taxon>
        <taxon>Tylenchomorpha</taxon>
        <taxon>Tylenchoidea</taxon>
        <taxon>Heteroderidae</taxon>
        <taxon>Heteroderinae</taxon>
        <taxon>Globodera</taxon>
    </lineage>
</organism>
<feature type="compositionally biased region" description="Basic and acidic residues" evidence="1">
    <location>
        <begin position="1605"/>
        <end position="1616"/>
    </location>
</feature>
<evidence type="ECO:0000313" key="2">
    <source>
        <dbReference type="Proteomes" id="UP000887572"/>
    </source>
</evidence>
<protein>
    <submittedName>
        <fullName evidence="3">Uncharacterized protein</fullName>
    </submittedName>
</protein>
<feature type="compositionally biased region" description="Polar residues" evidence="1">
    <location>
        <begin position="1584"/>
        <end position="1596"/>
    </location>
</feature>
<name>A0A914I7L3_GLORO</name>
<proteinExistence type="predicted"/>
<feature type="compositionally biased region" description="Basic and acidic residues" evidence="1">
    <location>
        <begin position="2605"/>
        <end position="2616"/>
    </location>
</feature>
<sequence length="2728" mass="303199">MSQGSFSSSLFRAENWGVTQSRRGDESYQSLPVALHVENSNFLRNENSCRGAHQQPHQISVVQNQNSGWYGSVQNQSGFLVATSSSPISSENRQSRFVKESDQNQMVQQGGIYLASPNMSQLAQSQIGSREAMIAYPNNSGNSQNRASSRGAQVQSNLNFGVQEQGEFVEYRVLPRGAQVQQSMNFGVGIGQGGPGENRASSAQSSFYGYMETAECLAPMQVYPASQPPVQNQAFSVPQQMQTAYVPYQWPYKQTAQVAQMGLEAEMQKVKLSAQCARLLKELPILNGTEGREAIIDFFTALETRTTEWSSERIVEVMQIKLKGKAQKATTAAVNRFGNSISLKDLRTEISKILYDEESFEKIIPQDRVTEPIKECRSSSGEVDGLGVEFEVQNQQILEKIPSQNNFLDTASNGGFGDAIFGPKKFPLEISFTSEETVQFVNLKRLRASSVAPIQSFFWETPVHGTRMLQPACCLESSSGNLPGDQQPQRNRKVSAKSKKEEVPPKRADEERIKTLEKQLELVSKERDKLKTLVESFIVGKETNRESRKVLTHKVTNRHVRQANINKSTRTRLWTATGEDGPIAAEGSGFLEAGDSDVVDLKTRLTRAKRVLYQGSFSSSLFRAENWGVTQSRRGDESYQSLPVALHVENSNFLRNENSCRGAHQQPHQISVVQNQNSGWYGSVQNQSGFLVATSSSPISSENRQSRFVKESDQNQMVQQGGIYLASPNMSQLAQSQIGSREAMIAYPNNSGNSQNRASSRGAQVQSNLNFGVQEQGEFVKYRVLPRGAQVQQSMNFGVGIGQGGPGENRASSAQSSFYGYMETAECLAPMQVYPASQPPVQNQAFSVPQQMQTAYVPYQWPYKQTAQVAQMGLEAEMQKVKLSAQCARLLKELPILNGTEGREAIIDFFTALETRTTEWSSERIVEVMQIKLKGKAQKATTAAVNRFGNSISLKDLRTEISKILYDEESFEKIIPQDRVTEPIKECRSSSGEVDGLGVEFEVQNQQILEKIPSQNNFLDTASNGGFGDAIFGPKKFPLEISFTSEETVQFVNLKRLRASSVAPIQSFFWETPVHGTRMLQPACCLESSSGNLPGDQQPQRNRKVSAKSKKEEVPPKRADEERIKTLEKQLELVSKERDKLKTLVESFIVGKETNREGAHQQPHQISVVQNQNSGWYGSVQNQSGFLVATSSSPISSENRQSRFVKESDQNQMVQQGGIYLASPNMSQLAQSQIGSREAMIAYPNNSGNSQNRASSRGAQVQSNLNFGVQEQGEFVKYRVLPRGAQVQQSMNFGVGIGQGGPGENRASSAQSSFYGYMETAECLAPMQVYPASQPPVQNQAFSVPQQMQTAYVPYQWPYKQTAQVAQMGLEAEMQKVKLSAQCARLLKELPILNGTEGREAIIDFFTALETRTTEWSSERIVEVMQIKLKGKAQKATTAAVNRFGNSISLKDLRTEISKILYDEESFEKIIPQDRVTEPIKECRSSSGEVDGLGVEFEVQNQQILEKIPSQNNFLDTASNGGFGDAIFGPKKFPLEISFTSEETVQFVNLKRLRASSVAPIQSFFWETPVHGTRMLQPACCLESSSGNLPGDQQPQRNRKVSAKSKKEEVPPKRADEERIKTLEKQLELVSKERDKLKTLVESFIVGKETNRESRKVGEGGGAHQQPHQISVVQNQNSGWYGSVQNQSGFLVATSSSPISSENRQSRFVKESDQNQMVQQGGIYLASPNMSQLAQSQIGSREAMIAYPNNSGNSQNRASSRGAQVQSNLNFGVQEQGEFVKYRVLPRGAQVQQSMNFGVGIGQGGPGENRASSAQSSFYGYMETAECLAPMQVYPASQPPVQNQAFSVPQQMQTAYVPYQWPYKQTAQVAQMGLEAEMQKVKLSAQCARLLKELPILNGTEGREAIIDFFTALETRTTEWSSERIVEVMQIKLKGKAQKATTAAVNRFGNSISLKDLRTEISKILYDEESFEKIIPQDRVTEPIKECRSSSGEVDGLGVEFEVQNQQILEKIPSQNNFLDTASNGGFGDAIFGPKKFPLEISFTSEETVQFVNLKRLRASSVAPIQSFFWETPVHGTRMLQPACCLESSSGNLPGDQQPQRNRKVSAKSKKEEVPPKRADEERIKTLEKQLELVSKERDKLKTLVESFIVGKETNREGAHQQPHQISVVQNQNSGWYGSVQNQSGFLVATSSSPISSENRQSRFVKESDQNQMVQQGGIYLASPNMSQLAQSQIGSREAMIAYPNNSGNSQNRASSRGAQVQSNLNFGVQEQGEFVKYRVLPRGAQVQQSMNFGVGIGQGGPGENRASSAQSSFYGYMETAECLAPMQVYPASQPPVQNQAFSVPQQMQTAYVPYQWPYKQTAQVAQMGLEAEMQKVKLSAQCARLLKELPILNGTEGREAIIDFFTALETRTTEWSSERIVEVMQIKLKGKAQKATTAAVNRFGNSISLKDLRTEISKILYDEESFEKIIPQDRVTEPIKECRSSSGEVDGLGVEFEVQNQQILEKIPSQNNFLDTASNGGFGDAIFGPKKFPLEISFTSEETVQFVNLKRLSASSVAPIQSFFWETPVHGTRMLQPACCLESSSGNLPGDQQPQRNRKVSAKSKKEEVPPKRADEERIKTLEKQLELVSKERDKLKTLVESFIVGKETNRESRKQSLKKCMPDESECKNTRWCQVAYDDIERCSKTFKCLQRKHSNWDALQKCLPDINNRDECNAPLPPIENAIEA</sequence>
<feature type="compositionally biased region" description="Polar residues" evidence="1">
    <location>
        <begin position="477"/>
        <end position="489"/>
    </location>
</feature>
<feature type="region of interest" description="Disordered" evidence="1">
    <location>
        <begin position="2584"/>
        <end position="2616"/>
    </location>
</feature>
<feature type="compositionally biased region" description="Basic and acidic residues" evidence="1">
    <location>
        <begin position="2109"/>
        <end position="2120"/>
    </location>
</feature>
<dbReference type="WBParaSite" id="Gr19_v10_g8038.t1">
    <property type="protein sequence ID" value="Gr19_v10_g8038.t1"/>
    <property type="gene ID" value="Gr19_v10_g8038"/>
</dbReference>